<dbReference type="VEuPathDB" id="FungiDB:PMAA_070080"/>
<dbReference type="Pfam" id="PF01722">
    <property type="entry name" value="BolA"/>
    <property type="match status" value="1"/>
</dbReference>
<dbReference type="PhylomeDB" id="B6Q8W6"/>
<sequence length="141" mass="15950">MRPLSTQLLSRRIFATIPTSTSPYRSIIAQMSSTASSITPVEDAMRDKLVAAFTPTTLQIRNDSHLHAHHAPMQGTTSKETHFHVTITSEAFQSKSQPVRHRMVYSLLKDEMAREGGIHALQLRTRTPEEEKRQAEREAQN</sequence>
<organism evidence="3 4">
    <name type="scientific">Talaromyces marneffei (strain ATCC 18224 / CBS 334.59 / QM 7333)</name>
    <name type="common">Penicillium marneffei</name>
    <dbReference type="NCBI Taxonomy" id="441960"/>
    <lineage>
        <taxon>Eukaryota</taxon>
        <taxon>Fungi</taxon>
        <taxon>Dikarya</taxon>
        <taxon>Ascomycota</taxon>
        <taxon>Pezizomycotina</taxon>
        <taxon>Eurotiomycetes</taxon>
        <taxon>Eurotiomycetidae</taxon>
        <taxon>Eurotiales</taxon>
        <taxon>Trichocomaceae</taxon>
        <taxon>Talaromyces</taxon>
        <taxon>Talaromyces sect. Talaromyces</taxon>
    </lineage>
</organism>
<dbReference type="InterPro" id="IPR002634">
    <property type="entry name" value="BolA"/>
</dbReference>
<feature type="region of interest" description="Disordered" evidence="2">
    <location>
        <begin position="118"/>
        <end position="141"/>
    </location>
</feature>
<name>B6Q8W6_TALMQ</name>
<dbReference type="SUPFAM" id="SSF82657">
    <property type="entry name" value="BolA-like"/>
    <property type="match status" value="1"/>
</dbReference>
<evidence type="ECO:0000313" key="3">
    <source>
        <dbReference type="EMBL" id="EEA25920.1"/>
    </source>
</evidence>
<keyword evidence="4" id="KW-1185">Reference proteome</keyword>
<dbReference type="PANTHER" id="PTHR46230:SF7">
    <property type="entry name" value="BOLA-LIKE PROTEIN 1"/>
    <property type="match status" value="1"/>
</dbReference>
<evidence type="ECO:0000313" key="4">
    <source>
        <dbReference type="Proteomes" id="UP000001294"/>
    </source>
</evidence>
<reference evidence="4" key="1">
    <citation type="journal article" date="2015" name="Genome Announc.">
        <title>Genome sequence of the AIDS-associated pathogen Penicillium marneffei (ATCC18224) and its near taxonomic relative Talaromyces stipitatus (ATCC10500).</title>
        <authorList>
            <person name="Nierman W.C."/>
            <person name="Fedorova-Abrams N.D."/>
            <person name="Andrianopoulos A."/>
        </authorList>
    </citation>
    <scope>NUCLEOTIDE SEQUENCE [LARGE SCALE GENOMIC DNA]</scope>
    <source>
        <strain evidence="4">ATCC 18224 / CBS 334.59 / QM 7333</strain>
    </source>
</reference>
<dbReference type="GO" id="GO:0044572">
    <property type="term" value="P:[4Fe-4S] cluster assembly"/>
    <property type="evidence" value="ECO:0007669"/>
    <property type="project" value="TreeGrafter"/>
</dbReference>
<dbReference type="HOGENOM" id="CLU_109462_2_0_1"/>
<dbReference type="OrthoDB" id="411584at2759"/>
<comment type="similarity">
    <text evidence="1">Belongs to the BolA/IbaG family.</text>
</comment>
<dbReference type="AlphaFoldDB" id="B6Q8W6"/>
<evidence type="ECO:0000256" key="1">
    <source>
        <dbReference type="RuleBase" id="RU003860"/>
    </source>
</evidence>
<dbReference type="PANTHER" id="PTHR46230">
    <property type="match status" value="1"/>
</dbReference>
<evidence type="ECO:0000256" key="2">
    <source>
        <dbReference type="SAM" id="MobiDB-lite"/>
    </source>
</evidence>
<accession>B6Q8W6</accession>
<dbReference type="InterPro" id="IPR036065">
    <property type="entry name" value="BolA-like_sf"/>
</dbReference>
<dbReference type="Proteomes" id="UP000001294">
    <property type="component" value="Unassembled WGS sequence"/>
</dbReference>
<proteinExistence type="inferred from homology"/>
<dbReference type="Gene3D" id="3.30.300.90">
    <property type="entry name" value="BolA-like"/>
    <property type="match status" value="1"/>
</dbReference>
<gene>
    <name evidence="3" type="ORF">PMAA_070080</name>
</gene>
<dbReference type="STRING" id="441960.B6Q8W6"/>
<protein>
    <submittedName>
        <fullName evidence="3">BolA domain protein</fullName>
    </submittedName>
</protein>
<dbReference type="GO" id="GO:0005759">
    <property type="term" value="C:mitochondrial matrix"/>
    <property type="evidence" value="ECO:0007669"/>
    <property type="project" value="TreeGrafter"/>
</dbReference>
<dbReference type="EMBL" id="DS995900">
    <property type="protein sequence ID" value="EEA25920.1"/>
    <property type="molecule type" value="Genomic_DNA"/>
</dbReference>
<feature type="compositionally biased region" description="Basic and acidic residues" evidence="2">
    <location>
        <begin position="126"/>
        <end position="141"/>
    </location>
</feature>